<proteinExistence type="predicted"/>
<protein>
    <submittedName>
        <fullName evidence="1">10101_t:CDS:1</fullName>
    </submittedName>
</protein>
<name>A0A9N9E0L1_FUNMO</name>
<evidence type="ECO:0000313" key="1">
    <source>
        <dbReference type="EMBL" id="CAG8658060.1"/>
    </source>
</evidence>
<accession>A0A9N9E0L1</accession>
<feature type="non-terminal residue" evidence="1">
    <location>
        <position position="65"/>
    </location>
</feature>
<sequence>NKIYGSLIKRFILNVDEIDSVVSGRDPWKKSIDPIKIRREVVILDSHQELCFLDEIDPVVSGRDP</sequence>
<comment type="caution">
    <text evidence="1">The sequence shown here is derived from an EMBL/GenBank/DDBJ whole genome shotgun (WGS) entry which is preliminary data.</text>
</comment>
<keyword evidence="2" id="KW-1185">Reference proteome</keyword>
<dbReference type="Proteomes" id="UP000789375">
    <property type="component" value="Unassembled WGS sequence"/>
</dbReference>
<reference evidence="1" key="1">
    <citation type="submission" date="2021-06" db="EMBL/GenBank/DDBJ databases">
        <authorList>
            <person name="Kallberg Y."/>
            <person name="Tangrot J."/>
            <person name="Rosling A."/>
        </authorList>
    </citation>
    <scope>NUCLEOTIDE SEQUENCE</scope>
    <source>
        <strain evidence="1">87-6 pot B 2015</strain>
    </source>
</reference>
<gene>
    <name evidence="1" type="ORF">FMOSSE_LOCUS11802</name>
</gene>
<evidence type="ECO:0000313" key="2">
    <source>
        <dbReference type="Proteomes" id="UP000789375"/>
    </source>
</evidence>
<dbReference type="EMBL" id="CAJVPP010004976">
    <property type="protein sequence ID" value="CAG8658060.1"/>
    <property type="molecule type" value="Genomic_DNA"/>
</dbReference>
<dbReference type="AlphaFoldDB" id="A0A9N9E0L1"/>
<organism evidence="1 2">
    <name type="scientific">Funneliformis mosseae</name>
    <name type="common">Endomycorrhizal fungus</name>
    <name type="synonym">Glomus mosseae</name>
    <dbReference type="NCBI Taxonomy" id="27381"/>
    <lineage>
        <taxon>Eukaryota</taxon>
        <taxon>Fungi</taxon>
        <taxon>Fungi incertae sedis</taxon>
        <taxon>Mucoromycota</taxon>
        <taxon>Glomeromycotina</taxon>
        <taxon>Glomeromycetes</taxon>
        <taxon>Glomerales</taxon>
        <taxon>Glomeraceae</taxon>
        <taxon>Funneliformis</taxon>
    </lineage>
</organism>